<comment type="function">
    <text evidence="10 13">F(1)F(0) ATP synthase produces ATP from ADP in the presence of a proton or sodium gradient. F-type ATPases consist of two structural domains, F(1) containing the extramembraneous catalytic core and F(0) containing the membrane proton channel, linked together by a central stalk and a peripheral stalk. During catalysis, ATP synthesis in the catalytic domain of F(1) is coupled via a rotary mechanism of the central stalk subunits to proton translocation.</text>
</comment>
<evidence type="ECO:0000313" key="16">
    <source>
        <dbReference type="EMBL" id="QGZ95787.1"/>
    </source>
</evidence>
<keyword evidence="13" id="KW-1003">Cell membrane</keyword>
<dbReference type="EMBL" id="CP047045">
    <property type="protein sequence ID" value="QGZ95787.1"/>
    <property type="molecule type" value="Genomic_DNA"/>
</dbReference>
<keyword evidence="17" id="KW-1185">Reference proteome</keyword>
<dbReference type="CDD" id="cd06503">
    <property type="entry name" value="ATP-synt_Fo_b"/>
    <property type="match status" value="1"/>
</dbReference>
<evidence type="ECO:0000256" key="13">
    <source>
        <dbReference type="HAMAP-Rule" id="MF_01398"/>
    </source>
</evidence>
<evidence type="ECO:0000256" key="7">
    <source>
        <dbReference type="ARBA" id="ARBA00023065"/>
    </source>
</evidence>
<dbReference type="RefSeq" id="WP_158766620.1">
    <property type="nucleotide sequence ID" value="NZ_CP047045.1"/>
</dbReference>
<organism evidence="16 17">
    <name type="scientific">Terricaulis silvestris</name>
    <dbReference type="NCBI Taxonomy" id="2686094"/>
    <lineage>
        <taxon>Bacteria</taxon>
        <taxon>Pseudomonadati</taxon>
        <taxon>Pseudomonadota</taxon>
        <taxon>Alphaproteobacteria</taxon>
        <taxon>Caulobacterales</taxon>
        <taxon>Caulobacteraceae</taxon>
        <taxon>Terricaulis</taxon>
    </lineage>
</organism>
<evidence type="ECO:0000256" key="6">
    <source>
        <dbReference type="ARBA" id="ARBA00022989"/>
    </source>
</evidence>
<evidence type="ECO:0000313" key="17">
    <source>
        <dbReference type="Proteomes" id="UP000431269"/>
    </source>
</evidence>
<dbReference type="Pfam" id="PF00430">
    <property type="entry name" value="ATP-synt_B"/>
    <property type="match status" value="1"/>
</dbReference>
<keyword evidence="4 13" id="KW-0812">Transmembrane</keyword>
<evidence type="ECO:0000256" key="2">
    <source>
        <dbReference type="ARBA" id="ARBA00022448"/>
    </source>
</evidence>
<dbReference type="GO" id="GO:0005886">
    <property type="term" value="C:plasma membrane"/>
    <property type="evidence" value="ECO:0007669"/>
    <property type="project" value="UniProtKB-SubCell"/>
</dbReference>
<sequence>MAAHPPVDPHAVEAAHGAADTAAHGASGGFPPFDALTFGTQLFWFAVTFVLLYLVVSRFVLPTVGGVLAKRAGTIAGDLDQAAQKSAAAEEARVSMERAIAKARADARSMIEAARTDVMAKLNAEQEAAEKRLTDRIATAEASVDAARKKALAEVPAIADQLARDIADKIAPVSTPARQRVAGEA</sequence>
<comment type="similarity">
    <text evidence="1 13 14">Belongs to the ATPase B chain family.</text>
</comment>
<keyword evidence="3 13" id="KW-0138">CF(0)</keyword>
<dbReference type="AlphaFoldDB" id="A0A6I6MSM5"/>
<evidence type="ECO:0000256" key="15">
    <source>
        <dbReference type="SAM" id="Coils"/>
    </source>
</evidence>
<comment type="function">
    <text evidence="11">Component of the F(0) channel, it forms part of the peripheral stalk, linking F(1) to F(0). The b'-subunit is a diverged and duplicated form of b found in plants and photosynthetic bacteria.</text>
</comment>
<dbReference type="HAMAP" id="MF_01398">
    <property type="entry name" value="ATP_synth_b_bprime"/>
    <property type="match status" value="1"/>
</dbReference>
<protein>
    <recommendedName>
        <fullName evidence="13">ATP synthase subunit b</fullName>
    </recommendedName>
    <alternativeName>
        <fullName evidence="13">ATP synthase F(0) sector subunit b</fullName>
    </alternativeName>
    <alternativeName>
        <fullName evidence="13">ATPase subunit I</fullName>
    </alternativeName>
    <alternativeName>
        <fullName evidence="13">F-type ATPase subunit b</fullName>
        <shortName evidence="13">F-ATPase subunit b</shortName>
    </alternativeName>
</protein>
<dbReference type="InterPro" id="IPR050059">
    <property type="entry name" value="ATP_synthase_B_chain"/>
</dbReference>
<evidence type="ECO:0000256" key="8">
    <source>
        <dbReference type="ARBA" id="ARBA00023136"/>
    </source>
</evidence>
<feature type="transmembrane region" description="Helical" evidence="13">
    <location>
        <begin position="42"/>
        <end position="61"/>
    </location>
</feature>
<keyword evidence="9 13" id="KW-0066">ATP synthesis</keyword>
<keyword evidence="15" id="KW-0175">Coiled coil</keyword>
<evidence type="ECO:0000256" key="9">
    <source>
        <dbReference type="ARBA" id="ARBA00023310"/>
    </source>
</evidence>
<name>A0A6I6MSM5_9CAUL</name>
<evidence type="ECO:0000256" key="1">
    <source>
        <dbReference type="ARBA" id="ARBA00005513"/>
    </source>
</evidence>
<evidence type="ECO:0000256" key="11">
    <source>
        <dbReference type="ARBA" id="ARBA00025614"/>
    </source>
</evidence>
<proteinExistence type="inferred from homology"/>
<dbReference type="GO" id="GO:0012505">
    <property type="term" value="C:endomembrane system"/>
    <property type="evidence" value="ECO:0007669"/>
    <property type="project" value="UniProtKB-SubCell"/>
</dbReference>
<keyword evidence="6 13" id="KW-1133">Transmembrane helix</keyword>
<evidence type="ECO:0000256" key="3">
    <source>
        <dbReference type="ARBA" id="ARBA00022547"/>
    </source>
</evidence>
<dbReference type="PANTHER" id="PTHR33445">
    <property type="entry name" value="ATP SYNTHASE SUBUNIT B', CHLOROPLASTIC"/>
    <property type="match status" value="1"/>
</dbReference>
<comment type="subunit">
    <text evidence="13">F-type ATPases have 2 components, F(1) - the catalytic core - and F(0) - the membrane proton channel. F(1) has five subunits: alpha(3), beta(3), gamma(1), delta(1), epsilon(1). F(0) has three main subunits: a(1), b(2) and c(10-14). The alpha and beta chains form an alternating ring which encloses part of the gamma chain. F(1) is attached to F(0) by a central stalk formed by the gamma and epsilon chains, while a peripheral stalk is formed by the delta and b chains.</text>
</comment>
<dbReference type="Proteomes" id="UP000431269">
    <property type="component" value="Chromosome"/>
</dbReference>
<keyword evidence="8 13" id="KW-0472">Membrane</keyword>
<comment type="subcellular location">
    <subcellularLocation>
        <location evidence="13">Cell membrane</location>
        <topology evidence="13">Single-pass membrane protein</topology>
    </subcellularLocation>
    <subcellularLocation>
        <location evidence="12">Endomembrane system</location>
        <topology evidence="12">Single-pass membrane protein</topology>
    </subcellularLocation>
</comment>
<gene>
    <name evidence="16" type="primary">atpF2</name>
    <name evidence="13" type="synonym">atpF</name>
    <name evidence="16" type="ORF">DSM104635_02638</name>
</gene>
<feature type="coiled-coil region" evidence="15">
    <location>
        <begin position="79"/>
        <end position="150"/>
    </location>
</feature>
<accession>A0A6I6MSM5</accession>
<dbReference type="GO" id="GO:0045259">
    <property type="term" value="C:proton-transporting ATP synthase complex"/>
    <property type="evidence" value="ECO:0007669"/>
    <property type="project" value="UniProtKB-KW"/>
</dbReference>
<evidence type="ECO:0000256" key="10">
    <source>
        <dbReference type="ARBA" id="ARBA00025198"/>
    </source>
</evidence>
<evidence type="ECO:0000256" key="12">
    <source>
        <dbReference type="ARBA" id="ARBA00037847"/>
    </source>
</evidence>
<reference evidence="17" key="1">
    <citation type="submission" date="2019-12" db="EMBL/GenBank/DDBJ databases">
        <title>Complete genome of Terracaulis silvestris 0127_4.</title>
        <authorList>
            <person name="Vieira S."/>
            <person name="Riedel T."/>
            <person name="Sproer C."/>
            <person name="Pascual J."/>
            <person name="Boedeker C."/>
            <person name="Overmann J."/>
        </authorList>
    </citation>
    <scope>NUCLEOTIDE SEQUENCE [LARGE SCALE GENOMIC DNA]</scope>
    <source>
        <strain evidence="17">0127_4</strain>
    </source>
</reference>
<dbReference type="KEGG" id="tsv:DSM104635_02638"/>
<dbReference type="GO" id="GO:0046933">
    <property type="term" value="F:proton-transporting ATP synthase activity, rotational mechanism"/>
    <property type="evidence" value="ECO:0007669"/>
    <property type="project" value="UniProtKB-UniRule"/>
</dbReference>
<evidence type="ECO:0000256" key="4">
    <source>
        <dbReference type="ARBA" id="ARBA00022692"/>
    </source>
</evidence>
<keyword evidence="5 13" id="KW-0375">Hydrogen ion transport</keyword>
<dbReference type="PANTHER" id="PTHR33445:SF1">
    <property type="entry name" value="ATP SYNTHASE SUBUNIT B"/>
    <property type="match status" value="1"/>
</dbReference>
<keyword evidence="7 13" id="KW-0406">Ion transport</keyword>
<dbReference type="InterPro" id="IPR002146">
    <property type="entry name" value="ATP_synth_b/b'su_bac/chlpt"/>
</dbReference>
<keyword evidence="2 13" id="KW-0813">Transport</keyword>
<evidence type="ECO:0000256" key="5">
    <source>
        <dbReference type="ARBA" id="ARBA00022781"/>
    </source>
</evidence>
<dbReference type="GO" id="GO:0046961">
    <property type="term" value="F:proton-transporting ATPase activity, rotational mechanism"/>
    <property type="evidence" value="ECO:0007669"/>
    <property type="project" value="TreeGrafter"/>
</dbReference>
<evidence type="ECO:0000256" key="14">
    <source>
        <dbReference type="RuleBase" id="RU003848"/>
    </source>
</evidence>